<dbReference type="InParanoid" id="A0A136ILW1"/>
<dbReference type="InterPro" id="IPR052389">
    <property type="entry name" value="Sec_Metab_Biosynth-Assoc"/>
</dbReference>
<keyword evidence="4" id="KW-1185">Reference proteome</keyword>
<dbReference type="Pfam" id="PF20789">
    <property type="entry name" value="4HBT_3C"/>
    <property type="match status" value="1"/>
</dbReference>
<evidence type="ECO:0000313" key="3">
    <source>
        <dbReference type="EMBL" id="KXJ85956.1"/>
    </source>
</evidence>
<evidence type="ECO:0000313" key="4">
    <source>
        <dbReference type="Proteomes" id="UP000070501"/>
    </source>
</evidence>
<feature type="domain" description="Acyl-CoA thioesterase-like C-terminal" evidence="2">
    <location>
        <begin position="184"/>
        <end position="336"/>
    </location>
</feature>
<feature type="domain" description="Acyl-CoA thioesterase-like N-terminal HotDog" evidence="1">
    <location>
        <begin position="33"/>
        <end position="104"/>
    </location>
</feature>
<dbReference type="STRING" id="196109.A0A136ILW1"/>
<dbReference type="PANTHER" id="PTHR38110">
    <property type="entry name" value="CHROMOSOME 23, WHOLE GENOME SHOTGUN SEQUENCE"/>
    <property type="match status" value="1"/>
</dbReference>
<dbReference type="InterPro" id="IPR049450">
    <property type="entry name" value="ACOT8-like_C"/>
</dbReference>
<accession>A0A136ILW1</accession>
<dbReference type="Proteomes" id="UP000070501">
    <property type="component" value="Unassembled WGS sequence"/>
</dbReference>
<dbReference type="EMBL" id="KQ964272">
    <property type="protein sequence ID" value="KXJ85956.1"/>
    <property type="molecule type" value="Genomic_DNA"/>
</dbReference>
<dbReference type="Pfam" id="PF13622">
    <property type="entry name" value="4HBT_3"/>
    <property type="match status" value="1"/>
</dbReference>
<dbReference type="AlphaFoldDB" id="A0A136ILW1"/>
<dbReference type="InterPro" id="IPR029069">
    <property type="entry name" value="HotDog_dom_sf"/>
</dbReference>
<evidence type="ECO:0000259" key="2">
    <source>
        <dbReference type="Pfam" id="PF20789"/>
    </source>
</evidence>
<dbReference type="InterPro" id="IPR049449">
    <property type="entry name" value="TesB_ACOT8-like_N"/>
</dbReference>
<dbReference type="InterPro" id="IPR042171">
    <property type="entry name" value="Acyl-CoA_hotdog"/>
</dbReference>
<dbReference type="Gene3D" id="2.40.160.210">
    <property type="entry name" value="Acyl-CoA thioesterase, double hotdog domain"/>
    <property type="match status" value="1"/>
</dbReference>
<reference evidence="4" key="1">
    <citation type="submission" date="2016-02" db="EMBL/GenBank/DDBJ databases">
        <title>Draft genome sequence of Microdochium bolleyi, a fungal endophyte of beachgrass.</title>
        <authorList>
            <consortium name="DOE Joint Genome Institute"/>
            <person name="David A.S."/>
            <person name="May G."/>
            <person name="Haridas S."/>
            <person name="Lim J."/>
            <person name="Wang M."/>
            <person name="Labutti K."/>
            <person name="Lipzen A."/>
            <person name="Barry K."/>
            <person name="Grigoriev I.V."/>
        </authorList>
    </citation>
    <scope>NUCLEOTIDE SEQUENCE [LARGE SCALE GENOMIC DNA]</scope>
    <source>
        <strain evidence="4">J235TASD1</strain>
    </source>
</reference>
<organism evidence="3 4">
    <name type="scientific">Microdochium bolleyi</name>
    <dbReference type="NCBI Taxonomy" id="196109"/>
    <lineage>
        <taxon>Eukaryota</taxon>
        <taxon>Fungi</taxon>
        <taxon>Dikarya</taxon>
        <taxon>Ascomycota</taxon>
        <taxon>Pezizomycotina</taxon>
        <taxon>Sordariomycetes</taxon>
        <taxon>Xylariomycetidae</taxon>
        <taxon>Xylariales</taxon>
        <taxon>Microdochiaceae</taxon>
        <taxon>Microdochium</taxon>
    </lineage>
</organism>
<name>A0A136ILW1_9PEZI</name>
<sequence length="351" mass="38333">MDTRPPSSISLYAATAVTPLDRTTYRAELVQSFSNGTVPNGGYVASCLMSAASAHLKARGQPDIITAHFEFVSRTEVGPAVIIVEEVKLGRRLSTLHVSLYQGALDLDHAPYITTAPATSSIPGKTTVATSRKEIIAYFNCGSLEIERGLTLPTHYDFQDPHGVPRPPRPADLSALAARQEDSTWRRMPIPTRLGGLERRALHNMEYYFPRAGPQRPSVIDVWVRLAEPGGRFTNAALGYVADSWPYVVEAYRGRGGSGSGSSGGSGGDVVREDDVFWFPTVVMNLDVKKPLPAPGAEWLCMRVEAKQIRRGRLDMEVVLLDEAGELVAVCHHVNLIVGGERNLKKRTTKL</sequence>
<evidence type="ECO:0000259" key="1">
    <source>
        <dbReference type="Pfam" id="PF13622"/>
    </source>
</evidence>
<gene>
    <name evidence="3" type="ORF">Micbo1qcDRAFT_153587</name>
</gene>
<dbReference type="PANTHER" id="PTHR38110:SF1">
    <property type="entry name" value="THIOESTERASE DOMAIN-CONTAINING PROTEIN"/>
    <property type="match status" value="1"/>
</dbReference>
<protein>
    <submittedName>
        <fullName evidence="3">Thioesterase-like superfamily-domain-containing protein</fullName>
    </submittedName>
</protein>
<dbReference type="OrthoDB" id="2532955at2759"/>
<dbReference type="SUPFAM" id="SSF54637">
    <property type="entry name" value="Thioesterase/thiol ester dehydrase-isomerase"/>
    <property type="match status" value="2"/>
</dbReference>
<proteinExistence type="predicted"/>